<comment type="similarity">
    <text evidence="2">Belongs to the transpeptidase family.</text>
</comment>
<feature type="domain" description="Penicillin-binding protein dimerisation" evidence="5">
    <location>
        <begin position="58"/>
        <end position="200"/>
    </location>
</feature>
<keyword evidence="7" id="KW-1185">Reference proteome</keyword>
<evidence type="ECO:0000259" key="5">
    <source>
        <dbReference type="Pfam" id="PF03717"/>
    </source>
</evidence>
<evidence type="ECO:0000256" key="3">
    <source>
        <dbReference type="ARBA" id="ARBA00023136"/>
    </source>
</evidence>
<dbReference type="InterPro" id="IPR050515">
    <property type="entry name" value="Beta-lactam/transpept"/>
</dbReference>
<comment type="caution">
    <text evidence="6">The sequence shown here is derived from an EMBL/GenBank/DDBJ whole genome shotgun (WGS) entry which is preliminary data.</text>
</comment>
<protein>
    <submittedName>
        <fullName evidence="6">Penicillin-binding protein 2</fullName>
    </submittedName>
</protein>
<dbReference type="PANTHER" id="PTHR30627:SF1">
    <property type="entry name" value="PEPTIDOGLYCAN D,D-TRANSPEPTIDASE FTSI"/>
    <property type="match status" value="1"/>
</dbReference>
<dbReference type="Proteomes" id="UP001500274">
    <property type="component" value="Unassembled WGS sequence"/>
</dbReference>
<evidence type="ECO:0000313" key="7">
    <source>
        <dbReference type="Proteomes" id="UP001500274"/>
    </source>
</evidence>
<reference evidence="7" key="1">
    <citation type="journal article" date="2019" name="Int. J. Syst. Evol. Microbiol.">
        <title>The Global Catalogue of Microorganisms (GCM) 10K type strain sequencing project: providing services to taxonomists for standard genome sequencing and annotation.</title>
        <authorList>
            <consortium name="The Broad Institute Genomics Platform"/>
            <consortium name="The Broad Institute Genome Sequencing Center for Infectious Disease"/>
            <person name="Wu L."/>
            <person name="Ma J."/>
        </authorList>
    </citation>
    <scope>NUCLEOTIDE SEQUENCE [LARGE SCALE GENOMIC DNA]</scope>
    <source>
        <strain evidence="7">JCM 16365</strain>
    </source>
</reference>
<dbReference type="Gene3D" id="3.30.450.330">
    <property type="match status" value="1"/>
</dbReference>
<gene>
    <name evidence="6" type="ORF">GCM10009862_12020</name>
</gene>
<dbReference type="SUPFAM" id="SSF56601">
    <property type="entry name" value="beta-lactamase/transpeptidase-like"/>
    <property type="match status" value="1"/>
</dbReference>
<keyword evidence="3" id="KW-0472">Membrane</keyword>
<dbReference type="Pfam" id="PF03717">
    <property type="entry name" value="PBP_dimer"/>
    <property type="match status" value="1"/>
</dbReference>
<dbReference type="SUPFAM" id="SSF56519">
    <property type="entry name" value="Penicillin binding protein dimerisation domain"/>
    <property type="match status" value="1"/>
</dbReference>
<dbReference type="InterPro" id="IPR001460">
    <property type="entry name" value="PCN-bd_Tpept"/>
</dbReference>
<evidence type="ECO:0000259" key="4">
    <source>
        <dbReference type="Pfam" id="PF00905"/>
    </source>
</evidence>
<dbReference type="InterPro" id="IPR036138">
    <property type="entry name" value="PBP_dimer_sf"/>
</dbReference>
<dbReference type="InterPro" id="IPR012338">
    <property type="entry name" value="Beta-lactam/transpept-like"/>
</dbReference>
<dbReference type="Pfam" id="PF00905">
    <property type="entry name" value="Transpeptidase"/>
    <property type="match status" value="1"/>
</dbReference>
<evidence type="ECO:0000313" key="6">
    <source>
        <dbReference type="EMBL" id="GAA2574576.1"/>
    </source>
</evidence>
<organism evidence="6 7">
    <name type="scientific">Microbacterium binotii</name>
    <dbReference type="NCBI Taxonomy" id="462710"/>
    <lineage>
        <taxon>Bacteria</taxon>
        <taxon>Bacillati</taxon>
        <taxon>Actinomycetota</taxon>
        <taxon>Actinomycetes</taxon>
        <taxon>Micrococcales</taxon>
        <taxon>Microbacteriaceae</taxon>
        <taxon>Microbacterium</taxon>
    </lineage>
</organism>
<feature type="domain" description="Penicillin-binding protein transpeptidase" evidence="4">
    <location>
        <begin position="266"/>
        <end position="570"/>
    </location>
</feature>
<dbReference type="PANTHER" id="PTHR30627">
    <property type="entry name" value="PEPTIDOGLYCAN D,D-TRANSPEPTIDASE"/>
    <property type="match status" value="1"/>
</dbReference>
<evidence type="ECO:0000256" key="2">
    <source>
        <dbReference type="ARBA" id="ARBA00007171"/>
    </source>
</evidence>
<accession>A0ABN3PDX8</accession>
<evidence type="ECO:0000256" key="1">
    <source>
        <dbReference type="ARBA" id="ARBA00004370"/>
    </source>
</evidence>
<dbReference type="EMBL" id="BAAARI010000009">
    <property type="protein sequence ID" value="GAA2574576.1"/>
    <property type="molecule type" value="Genomic_DNA"/>
</dbReference>
<dbReference type="RefSeq" id="WP_243228094.1">
    <property type="nucleotide sequence ID" value="NZ_BAAARI010000009.1"/>
</dbReference>
<name>A0ABN3PDX8_9MICO</name>
<comment type="subcellular location">
    <subcellularLocation>
        <location evidence="1">Membrane</location>
    </subcellularLocation>
</comment>
<dbReference type="Gene3D" id="3.90.1310.10">
    <property type="entry name" value="Penicillin-binding protein 2a (Domain 2)"/>
    <property type="match status" value="1"/>
</dbReference>
<proteinExistence type="inferred from homology"/>
<dbReference type="InterPro" id="IPR005311">
    <property type="entry name" value="PBP_dimer"/>
</dbReference>
<dbReference type="Gene3D" id="3.40.710.10">
    <property type="entry name" value="DD-peptidase/beta-lactamase superfamily"/>
    <property type="match status" value="1"/>
</dbReference>
<sequence>MTTRSTRTPRRRTVIALAVVLAVLVAFVVRLVDIQVVNAGEHIDDSLRIAMGGKTTLYGTRGSIVDENGNVLAGSILTYDAELDPSNVGPIERTDASGNEIEVDWPTVAGEIAQITGQSSEDVQKIVADALAVNPKSQYASLKNGLSTEKYQQLLDLRIPYLTMRPHPARTYPDGAVAGNLVGFVGSDGEPLEGLEAAQNSCLAPTEGERVFQRGKDGVIIPGTEQVTPAVDGGTLTLTIDRDLQYYLQQLIAEQATNQGAQHGQIMVVEAKTGKIRAAAEWPTVDPNNVSATAPEDRSSRIFRGTFEPGSTFKALSAATVIDAGAATPTSTVTASGRETFPNGARVQDAIPHGALNYTLAGVLIDSSNVGISKFAEKVPAQTRYDYLQKFGIGQISGVDFPGEAKGTLRPVDQWDNQTFYNTSFGQGVATTLPQLMGAYQAIANDGTKVPLSLVESCTKADGTVQETDAGASTQVVSASTASQVRELLENVAVQGGNAKTTAISGYRVGLKTGTGEISDGSGYKSGVYFTTMIGMAPVDDPQYIVAVTLDQPTAVRSSAANAAAFQKAMTQVLKTYRVLPSDSQPELLPKIG</sequence>